<dbReference type="PANTHER" id="PTHR43774">
    <property type="entry name" value="PEPTIDE METHIONINE SULFOXIDE REDUCTASE"/>
    <property type="match status" value="1"/>
</dbReference>
<evidence type="ECO:0000259" key="8">
    <source>
        <dbReference type="PROSITE" id="PS51790"/>
    </source>
</evidence>
<dbReference type="GO" id="GO:0033744">
    <property type="term" value="F:L-methionine:thioredoxin-disulfide S-oxidoreductase activity"/>
    <property type="evidence" value="ECO:0007669"/>
    <property type="project" value="RHEA"/>
</dbReference>
<organism evidence="9 10">
    <name type="scientific">Brevinema andersonii</name>
    <dbReference type="NCBI Taxonomy" id="34097"/>
    <lineage>
        <taxon>Bacteria</taxon>
        <taxon>Pseudomonadati</taxon>
        <taxon>Spirochaetota</taxon>
        <taxon>Spirochaetia</taxon>
        <taxon>Brevinematales</taxon>
        <taxon>Brevinemataceae</taxon>
        <taxon>Brevinema</taxon>
    </lineage>
</organism>
<dbReference type="EMBL" id="FOKY01000001">
    <property type="protein sequence ID" value="SFB70449.1"/>
    <property type="molecule type" value="Genomic_DNA"/>
</dbReference>
<dbReference type="EC" id="1.8.4.11" evidence="7"/>
<dbReference type="Proteomes" id="UP000240042">
    <property type="component" value="Unassembled WGS sequence"/>
</dbReference>
<dbReference type="SUPFAM" id="SSF55068">
    <property type="entry name" value="Peptide methionine sulfoxide reductase"/>
    <property type="match status" value="1"/>
</dbReference>
<dbReference type="GO" id="GO:0008113">
    <property type="term" value="F:peptide-methionine (S)-S-oxide reductase activity"/>
    <property type="evidence" value="ECO:0007669"/>
    <property type="project" value="UniProtKB-UniRule"/>
</dbReference>
<feature type="active site" evidence="7">
    <location>
        <position position="34"/>
    </location>
</feature>
<dbReference type="FunFam" id="2.170.150.20:FF:000003">
    <property type="entry name" value="Peptide methionine sulfoxide reductase MsrB"/>
    <property type="match status" value="1"/>
</dbReference>
<feature type="domain" description="MsrB" evidence="8">
    <location>
        <begin position="228"/>
        <end position="349"/>
    </location>
</feature>
<dbReference type="PANTHER" id="PTHR43774:SF1">
    <property type="entry name" value="PEPTIDE METHIONINE SULFOXIDE REDUCTASE MSRA 2"/>
    <property type="match status" value="1"/>
</dbReference>
<dbReference type="STRING" id="34097.SAMN02745150_00354"/>
<dbReference type="NCBIfam" id="TIGR00357">
    <property type="entry name" value="peptide-methionine (R)-S-oxide reductase MsrB"/>
    <property type="match status" value="1"/>
</dbReference>
<dbReference type="PROSITE" id="PS51790">
    <property type="entry name" value="MSRB"/>
    <property type="match status" value="1"/>
</dbReference>
<dbReference type="Gene3D" id="3.30.1060.10">
    <property type="entry name" value="Peptide methionine sulphoxide reductase MsrA"/>
    <property type="match status" value="1"/>
</dbReference>
<evidence type="ECO:0000256" key="3">
    <source>
        <dbReference type="ARBA" id="ARBA00024679"/>
    </source>
</evidence>
<sequence>MKKNYAALLSIIFCWEVPMSAQNKIETATLAGGCFWCIESDLKNLDGIISVTSGYTGGNTKNPTYEQVNTGTTGHREAVQVLFNPDQISYQMLLNAYFRLIDPTDAGGSFVDRGNQYAPAIFYHSDQQKIVAESAIYTLENSGHFNKPIAVKIEQFEKFYPGEDYHQDYKKKNPFHYNLYRENSGRNQYICEVWNKIPQALLLTNKPFFHSIILEYFTRFSEFEKPSQEELKQKLSLLAYKVTQENETEPAFSEGNFHNNKERGLYVDVVSGEPLFSSADKFDSGTGWPSFSRPIDNYFIVKKPDYSFFMHRTEVRSRFGDSHLGHVFNDGPEGIRYCINGAALRFIPYEDMEAEGYKDFLVFV</sequence>
<comment type="catalytic activity">
    <reaction evidence="4 7">
        <text>L-methionyl-[protein] + [thioredoxin]-disulfide + H2O = L-methionyl-(S)-S-oxide-[protein] + [thioredoxin]-dithiol</text>
        <dbReference type="Rhea" id="RHEA:14217"/>
        <dbReference type="Rhea" id="RHEA-COMP:10698"/>
        <dbReference type="Rhea" id="RHEA-COMP:10700"/>
        <dbReference type="Rhea" id="RHEA-COMP:12313"/>
        <dbReference type="Rhea" id="RHEA-COMP:12315"/>
        <dbReference type="ChEBI" id="CHEBI:15377"/>
        <dbReference type="ChEBI" id="CHEBI:16044"/>
        <dbReference type="ChEBI" id="CHEBI:29950"/>
        <dbReference type="ChEBI" id="CHEBI:44120"/>
        <dbReference type="ChEBI" id="CHEBI:50058"/>
        <dbReference type="EC" id="1.8.4.11"/>
    </reaction>
</comment>
<evidence type="ECO:0000256" key="6">
    <source>
        <dbReference type="ARBA" id="ARBA00048782"/>
    </source>
</evidence>
<gene>
    <name evidence="7" type="primary">msrA</name>
    <name evidence="9" type="ORF">SAMN02745150_00354</name>
</gene>
<dbReference type="InterPro" id="IPR002569">
    <property type="entry name" value="Met_Sox_Rdtase_MsrA_dom"/>
</dbReference>
<proteinExistence type="inferred from homology"/>
<dbReference type="HAMAP" id="MF_01401">
    <property type="entry name" value="MsrA"/>
    <property type="match status" value="1"/>
</dbReference>
<evidence type="ECO:0000256" key="2">
    <source>
        <dbReference type="ARBA" id="ARBA00023268"/>
    </source>
</evidence>
<dbReference type="Pfam" id="PF01625">
    <property type="entry name" value="PMSR"/>
    <property type="match status" value="1"/>
</dbReference>
<dbReference type="NCBIfam" id="TIGR00401">
    <property type="entry name" value="msrA"/>
    <property type="match status" value="1"/>
</dbReference>
<dbReference type="InterPro" id="IPR036509">
    <property type="entry name" value="Met_Sox_Rdtase_MsrA_sf"/>
</dbReference>
<dbReference type="OrthoDB" id="4174719at2"/>
<comment type="similarity">
    <text evidence="7">Belongs to the MsrA Met sulfoxide reductase family.</text>
</comment>
<dbReference type="SUPFAM" id="SSF51316">
    <property type="entry name" value="Mss4-like"/>
    <property type="match status" value="1"/>
</dbReference>
<evidence type="ECO:0000313" key="10">
    <source>
        <dbReference type="Proteomes" id="UP000240042"/>
    </source>
</evidence>
<comment type="catalytic activity">
    <reaction evidence="5">
        <text>L-methionyl-[protein] + [thioredoxin]-disulfide + H2O = L-methionyl-(R)-S-oxide-[protein] + [thioredoxin]-dithiol</text>
        <dbReference type="Rhea" id="RHEA:24164"/>
        <dbReference type="Rhea" id="RHEA-COMP:10698"/>
        <dbReference type="Rhea" id="RHEA-COMP:10700"/>
        <dbReference type="Rhea" id="RHEA-COMP:12313"/>
        <dbReference type="Rhea" id="RHEA-COMP:12314"/>
        <dbReference type="ChEBI" id="CHEBI:15377"/>
        <dbReference type="ChEBI" id="CHEBI:16044"/>
        <dbReference type="ChEBI" id="CHEBI:29950"/>
        <dbReference type="ChEBI" id="CHEBI:45764"/>
        <dbReference type="ChEBI" id="CHEBI:50058"/>
        <dbReference type="EC" id="1.8.4.12"/>
    </reaction>
</comment>
<evidence type="ECO:0000256" key="7">
    <source>
        <dbReference type="HAMAP-Rule" id="MF_01401"/>
    </source>
</evidence>
<name>A0A1I1D608_BREAD</name>
<protein>
    <recommendedName>
        <fullName evidence="7">Peptide methionine sulfoxide reductase MsrA</fullName>
        <shortName evidence="7">Protein-methionine-S-oxide reductase</shortName>
        <ecNumber evidence="7">1.8.4.11</ecNumber>
    </recommendedName>
    <alternativeName>
        <fullName evidence="7">Peptide-methionine (S)-S-oxide reductase</fullName>
        <shortName evidence="7">Peptide Met(O) reductase</shortName>
    </alternativeName>
</protein>
<evidence type="ECO:0000313" key="9">
    <source>
        <dbReference type="EMBL" id="SFB70449.1"/>
    </source>
</evidence>
<dbReference type="GO" id="GO:0033743">
    <property type="term" value="F:peptide-methionine (R)-S-oxide reductase activity"/>
    <property type="evidence" value="ECO:0007669"/>
    <property type="project" value="UniProtKB-EC"/>
</dbReference>
<accession>A0A1I1D608</accession>
<evidence type="ECO:0000256" key="4">
    <source>
        <dbReference type="ARBA" id="ARBA00047806"/>
    </source>
</evidence>
<dbReference type="Pfam" id="PF01641">
    <property type="entry name" value="SelR"/>
    <property type="match status" value="1"/>
</dbReference>
<evidence type="ECO:0000256" key="5">
    <source>
        <dbReference type="ARBA" id="ARBA00048488"/>
    </source>
</evidence>
<evidence type="ECO:0000256" key="1">
    <source>
        <dbReference type="ARBA" id="ARBA00023002"/>
    </source>
</evidence>
<keyword evidence="2" id="KW-0511">Multifunctional enzyme</keyword>
<reference evidence="10" key="1">
    <citation type="submission" date="2016-10" db="EMBL/GenBank/DDBJ databases">
        <authorList>
            <person name="Varghese N."/>
            <person name="Submissions S."/>
        </authorList>
    </citation>
    <scope>NUCLEOTIDE SEQUENCE [LARGE SCALE GENOMIC DNA]</scope>
    <source>
        <strain evidence="10">ATCC 43811</strain>
    </source>
</reference>
<dbReference type="RefSeq" id="WP_092317779.1">
    <property type="nucleotide sequence ID" value="NZ_FOKY01000001.1"/>
</dbReference>
<dbReference type="Gene3D" id="2.170.150.20">
    <property type="entry name" value="Peptide methionine sulfoxide reductase"/>
    <property type="match status" value="1"/>
</dbReference>
<dbReference type="InterPro" id="IPR011057">
    <property type="entry name" value="Mss4-like_sf"/>
</dbReference>
<keyword evidence="10" id="KW-1185">Reference proteome</keyword>
<dbReference type="AlphaFoldDB" id="A0A1I1D608"/>
<comment type="function">
    <text evidence="3 7">Has an important function as a repair enzyme for proteins that have been inactivated by oxidation. Catalyzes the reversible oxidation-reduction of methionine sulfoxide in proteins to methionine.</text>
</comment>
<dbReference type="InterPro" id="IPR002579">
    <property type="entry name" value="Met_Sox_Rdtase_MsrB_dom"/>
</dbReference>
<comment type="catalytic activity">
    <reaction evidence="6 7">
        <text>[thioredoxin]-disulfide + L-methionine + H2O = L-methionine (S)-S-oxide + [thioredoxin]-dithiol</text>
        <dbReference type="Rhea" id="RHEA:19993"/>
        <dbReference type="Rhea" id="RHEA-COMP:10698"/>
        <dbReference type="Rhea" id="RHEA-COMP:10700"/>
        <dbReference type="ChEBI" id="CHEBI:15377"/>
        <dbReference type="ChEBI" id="CHEBI:29950"/>
        <dbReference type="ChEBI" id="CHEBI:50058"/>
        <dbReference type="ChEBI" id="CHEBI:57844"/>
        <dbReference type="ChEBI" id="CHEBI:58772"/>
        <dbReference type="EC" id="1.8.4.11"/>
    </reaction>
</comment>
<keyword evidence="1 7" id="KW-0560">Oxidoreductase</keyword>